<dbReference type="Proteomes" id="UP000449969">
    <property type="component" value="Unassembled WGS sequence"/>
</dbReference>
<protein>
    <submittedName>
        <fullName evidence="1">Uncharacterized protein</fullName>
    </submittedName>
</protein>
<name>A0A844T4E3_9BRAD</name>
<comment type="caution">
    <text evidence="1">The sequence shown here is derived from an EMBL/GenBank/DDBJ whole genome shotgun (WGS) entry which is preliminary data.</text>
</comment>
<proteinExistence type="predicted"/>
<accession>A0A844T4E3</accession>
<evidence type="ECO:0000313" key="2">
    <source>
        <dbReference type="Proteomes" id="UP000449969"/>
    </source>
</evidence>
<gene>
    <name evidence="1" type="ORF">GPL20_12055</name>
</gene>
<keyword evidence="2" id="KW-1185">Reference proteome</keyword>
<evidence type="ECO:0000313" key="1">
    <source>
        <dbReference type="EMBL" id="MVT73777.1"/>
    </source>
</evidence>
<reference evidence="1 2" key="1">
    <citation type="submission" date="2019-12" db="EMBL/GenBank/DDBJ databases">
        <title>Draft genome sequences Bradyrhizobium cajani AMBPC1010, Bradyrhizobium pachyrhizi AMBPC1040 and Bradyrhizobium yuanmingense ALSPC3051, three plant growth promoting strains isolated from nodules of Cajanus cajan L. in Dominican Republic.</title>
        <authorList>
            <person name="Flores-Felix J.D."/>
            <person name="Araujo J."/>
            <person name="Diaz-Alcantara C."/>
            <person name="Gonzalez-Andres F."/>
            <person name="Velazquez E."/>
        </authorList>
    </citation>
    <scope>NUCLEOTIDE SEQUENCE [LARGE SCALE GENOMIC DNA]</scope>
    <source>
        <strain evidence="1 2">1010</strain>
    </source>
</reference>
<sequence>MTFVVDWQATEKTVVDKLLKTLQELPAADAHLQSGQRSFSNARSRIDAEIALSISNQNLTLLVEAKKSLFPRDAREALWQLREYASQFGGGDRVIPLLAAESISPGSKEFLRRENVGYFDMGGSLFIPAPGAYVLIDKPVPRNLARSVTTVFKGKRSQVLRVLLHDPQHWFSVKALSEAARVSPATASETLIMLERFEWLAARGQGPSKERQLTAPRALLDEWKKQVLAGTKPKTRRYYVPNATNEDTFIGRMDTAFAEAGVEYVLTQESAAQRYAPFLSSLSRVSCRGASTRSAGNALSKLGAREVSEGANFTMIETLAEEGPFLFKERHGAAWLASPVQVYLDLLIAGGRAQEAAEHLRKERIGF</sequence>
<dbReference type="OrthoDB" id="5510301at2"/>
<dbReference type="EMBL" id="WQNE01000007">
    <property type="protein sequence ID" value="MVT73777.1"/>
    <property type="molecule type" value="Genomic_DNA"/>
</dbReference>
<organism evidence="1 2">
    <name type="scientific">Bradyrhizobium cajani</name>
    <dbReference type="NCBI Taxonomy" id="1928661"/>
    <lineage>
        <taxon>Bacteria</taxon>
        <taxon>Pseudomonadati</taxon>
        <taxon>Pseudomonadota</taxon>
        <taxon>Alphaproteobacteria</taxon>
        <taxon>Hyphomicrobiales</taxon>
        <taxon>Nitrobacteraceae</taxon>
        <taxon>Bradyrhizobium</taxon>
    </lineage>
</organism>
<dbReference type="AlphaFoldDB" id="A0A844T4E3"/>
<dbReference type="RefSeq" id="WP_157329692.1">
    <property type="nucleotide sequence ID" value="NZ_JANADL010000001.1"/>
</dbReference>